<reference evidence="1 2" key="2">
    <citation type="submission" date="2018-11" db="EMBL/GenBank/DDBJ databases">
        <authorList>
            <consortium name="Pathogen Informatics"/>
        </authorList>
    </citation>
    <scope>NUCLEOTIDE SEQUENCE [LARGE SCALE GENOMIC DNA]</scope>
</reference>
<evidence type="ECO:0000313" key="3">
    <source>
        <dbReference type="WBParaSite" id="GPUH_0000844601-mRNA-1"/>
    </source>
</evidence>
<dbReference type="EMBL" id="UYRT01024647">
    <property type="protein sequence ID" value="VDK62696.1"/>
    <property type="molecule type" value="Genomic_DNA"/>
</dbReference>
<protein>
    <submittedName>
        <fullName evidence="1 3">Uncharacterized protein</fullName>
    </submittedName>
</protein>
<organism evidence="3">
    <name type="scientific">Gongylonema pulchrum</name>
    <dbReference type="NCBI Taxonomy" id="637853"/>
    <lineage>
        <taxon>Eukaryota</taxon>
        <taxon>Metazoa</taxon>
        <taxon>Ecdysozoa</taxon>
        <taxon>Nematoda</taxon>
        <taxon>Chromadorea</taxon>
        <taxon>Rhabditida</taxon>
        <taxon>Spirurina</taxon>
        <taxon>Spiruromorpha</taxon>
        <taxon>Spiruroidea</taxon>
        <taxon>Gongylonematidae</taxon>
        <taxon>Gongylonema</taxon>
    </lineage>
</organism>
<reference evidence="3" key="1">
    <citation type="submission" date="2016-06" db="UniProtKB">
        <authorList>
            <consortium name="WormBaseParasite"/>
        </authorList>
    </citation>
    <scope>IDENTIFICATION</scope>
</reference>
<proteinExistence type="predicted"/>
<dbReference type="Proteomes" id="UP000271098">
    <property type="component" value="Unassembled WGS sequence"/>
</dbReference>
<dbReference type="WBParaSite" id="GPUH_0000844601-mRNA-1">
    <property type="protein sequence ID" value="GPUH_0000844601-mRNA-1"/>
    <property type="gene ID" value="GPUH_0000844601"/>
</dbReference>
<name>A0A183DI96_9BILA</name>
<sequence>MADLTSTDKQQYQLSTKANSMQKKMLTSSMDCQSLNSDSGAVETNGLAFAGHISEQSQIHFTLSETGDLPDMTTEAL</sequence>
<accession>A0A183DI96</accession>
<keyword evidence="2" id="KW-1185">Reference proteome</keyword>
<evidence type="ECO:0000313" key="2">
    <source>
        <dbReference type="Proteomes" id="UP000271098"/>
    </source>
</evidence>
<dbReference type="AlphaFoldDB" id="A0A183DI96"/>
<evidence type="ECO:0000313" key="1">
    <source>
        <dbReference type="EMBL" id="VDK62696.1"/>
    </source>
</evidence>
<gene>
    <name evidence="1" type="ORF">GPUH_LOCUS8439</name>
</gene>